<dbReference type="GO" id="GO:0008720">
    <property type="term" value="F:D-lactate dehydrogenase (NAD+) activity"/>
    <property type="evidence" value="ECO:0007669"/>
    <property type="project" value="TreeGrafter"/>
</dbReference>
<keyword evidence="3" id="KW-0560">Oxidoreductase</keyword>
<evidence type="ECO:0000259" key="4">
    <source>
        <dbReference type="Pfam" id="PF00389"/>
    </source>
</evidence>
<gene>
    <name evidence="6" type="ORF">IAC18_01210</name>
</gene>
<proteinExistence type="inferred from homology"/>
<evidence type="ECO:0000313" key="6">
    <source>
        <dbReference type="EMBL" id="HIS66157.1"/>
    </source>
</evidence>
<dbReference type="Pfam" id="PF02826">
    <property type="entry name" value="2-Hacid_dh_C"/>
    <property type="match status" value="1"/>
</dbReference>
<evidence type="ECO:0000256" key="2">
    <source>
        <dbReference type="ARBA" id="ARBA00023027"/>
    </source>
</evidence>
<keyword evidence="2" id="KW-0520">NAD</keyword>
<name>A0A9D1JUI2_9FIRM</name>
<dbReference type="InterPro" id="IPR058205">
    <property type="entry name" value="D-LDH-like"/>
</dbReference>
<evidence type="ECO:0000256" key="3">
    <source>
        <dbReference type="RuleBase" id="RU003719"/>
    </source>
</evidence>
<evidence type="ECO:0000259" key="5">
    <source>
        <dbReference type="Pfam" id="PF02826"/>
    </source>
</evidence>
<dbReference type="PANTHER" id="PTHR43026">
    <property type="entry name" value="2-HYDROXYACID DEHYDROGENASE HOMOLOG 1-RELATED"/>
    <property type="match status" value="1"/>
</dbReference>
<dbReference type="Gene3D" id="3.40.50.720">
    <property type="entry name" value="NAD(P)-binding Rossmann-like Domain"/>
    <property type="match status" value="2"/>
</dbReference>
<feature type="domain" description="D-isomer specific 2-hydroxyacid dehydrogenase catalytic" evidence="4">
    <location>
        <begin position="15"/>
        <end position="326"/>
    </location>
</feature>
<protein>
    <recommendedName>
        <fullName evidence="8">Lactate dehydrogenase</fullName>
    </recommendedName>
</protein>
<comment type="similarity">
    <text evidence="1 3">Belongs to the D-isomer specific 2-hydroxyacid dehydrogenase family.</text>
</comment>
<evidence type="ECO:0008006" key="8">
    <source>
        <dbReference type="Google" id="ProtNLM"/>
    </source>
</evidence>
<dbReference type="SUPFAM" id="SSF52283">
    <property type="entry name" value="Formate/glycerate dehydrogenase catalytic domain-like"/>
    <property type="match status" value="1"/>
</dbReference>
<feature type="domain" description="D-isomer specific 2-hydroxyacid dehydrogenase NAD-binding" evidence="5">
    <location>
        <begin position="111"/>
        <end position="295"/>
    </location>
</feature>
<comment type="caution">
    <text evidence="6">The sequence shown here is derived from an EMBL/GenBank/DDBJ whole genome shotgun (WGS) entry which is preliminary data.</text>
</comment>
<dbReference type="InterPro" id="IPR006140">
    <property type="entry name" value="D-isomer_DH_NAD-bd"/>
</dbReference>
<dbReference type="PANTHER" id="PTHR43026:SF1">
    <property type="entry name" value="2-HYDROXYACID DEHYDROGENASE HOMOLOG 1-RELATED"/>
    <property type="match status" value="1"/>
</dbReference>
<reference evidence="6" key="1">
    <citation type="submission" date="2020-10" db="EMBL/GenBank/DDBJ databases">
        <authorList>
            <person name="Gilroy R."/>
        </authorList>
    </citation>
    <scope>NUCLEOTIDE SEQUENCE</scope>
    <source>
        <strain evidence="6">ChiHjej10B9-9673</strain>
    </source>
</reference>
<evidence type="ECO:0000256" key="1">
    <source>
        <dbReference type="ARBA" id="ARBA00005854"/>
    </source>
</evidence>
<dbReference type="GO" id="GO:0051287">
    <property type="term" value="F:NAD binding"/>
    <property type="evidence" value="ECO:0007669"/>
    <property type="project" value="InterPro"/>
</dbReference>
<dbReference type="InterPro" id="IPR036291">
    <property type="entry name" value="NAD(P)-bd_dom_sf"/>
</dbReference>
<reference evidence="6" key="2">
    <citation type="journal article" date="2021" name="PeerJ">
        <title>Extensive microbial diversity within the chicken gut microbiome revealed by metagenomics and culture.</title>
        <authorList>
            <person name="Gilroy R."/>
            <person name="Ravi A."/>
            <person name="Getino M."/>
            <person name="Pursley I."/>
            <person name="Horton D.L."/>
            <person name="Alikhan N.F."/>
            <person name="Baker D."/>
            <person name="Gharbi K."/>
            <person name="Hall N."/>
            <person name="Watson M."/>
            <person name="Adriaenssens E.M."/>
            <person name="Foster-Nyarko E."/>
            <person name="Jarju S."/>
            <person name="Secka A."/>
            <person name="Antonio M."/>
            <person name="Oren A."/>
            <person name="Chaudhuri R.R."/>
            <person name="La Ragione R."/>
            <person name="Hildebrand F."/>
            <person name="Pallen M.J."/>
        </authorList>
    </citation>
    <scope>NUCLEOTIDE SEQUENCE</scope>
    <source>
        <strain evidence="6">ChiHjej10B9-9673</strain>
    </source>
</reference>
<dbReference type="EMBL" id="DVJK01000036">
    <property type="protein sequence ID" value="HIS66157.1"/>
    <property type="molecule type" value="Genomic_DNA"/>
</dbReference>
<sequence>MKLTVYDMREDEARDFAEMAVERGVELVISSGRLTPETASLARGSKAVALVAASRIDEANARALSGAGVKYVLTRSTGWDHIDLAAAAKYGLRCANVPVYSQNAVSEYALMSLLALLRDVKGSVRRTDAQDFGLPGRPARELGEMTVGVFGTGFIGSRTARLLRGFGARVLAYTPHPRPELEGVVEYVSRAELFRQSEAIIFHCALTEETRNVVNAAGIASMRDGAILVNAARGELFDYAAVLAALRSGKLGGLAADVFPNETSFIRKNLAGQELDPVISGLLALDNVLITPHTAFYTATAVRGIHSVTFDNLREFLETGRCKNELAK</sequence>
<dbReference type="SUPFAM" id="SSF51735">
    <property type="entry name" value="NAD(P)-binding Rossmann-fold domains"/>
    <property type="match status" value="1"/>
</dbReference>
<evidence type="ECO:0000313" key="7">
    <source>
        <dbReference type="Proteomes" id="UP000824001"/>
    </source>
</evidence>
<organism evidence="6 7">
    <name type="scientific">Candidatus Scatomorpha merdipullorum</name>
    <dbReference type="NCBI Taxonomy" id="2840927"/>
    <lineage>
        <taxon>Bacteria</taxon>
        <taxon>Bacillati</taxon>
        <taxon>Bacillota</taxon>
        <taxon>Clostridia</taxon>
        <taxon>Eubacteriales</taxon>
        <taxon>Candidatus Scatomorpha</taxon>
    </lineage>
</organism>
<dbReference type="InterPro" id="IPR006139">
    <property type="entry name" value="D-isomer_2_OHA_DH_cat_dom"/>
</dbReference>
<accession>A0A9D1JUI2</accession>
<dbReference type="Pfam" id="PF00389">
    <property type="entry name" value="2-Hacid_dh"/>
    <property type="match status" value="1"/>
</dbReference>
<dbReference type="AlphaFoldDB" id="A0A9D1JUI2"/>
<dbReference type="Proteomes" id="UP000824001">
    <property type="component" value="Unassembled WGS sequence"/>
</dbReference>